<gene>
    <name evidence="2" type="ORF">ACFPDQ_05595</name>
</gene>
<evidence type="ECO:0000313" key="3">
    <source>
        <dbReference type="Proteomes" id="UP001595926"/>
    </source>
</evidence>
<feature type="signal peptide" evidence="1">
    <location>
        <begin position="1"/>
        <end position="25"/>
    </location>
</feature>
<evidence type="ECO:0000256" key="1">
    <source>
        <dbReference type="SAM" id="SignalP"/>
    </source>
</evidence>
<comment type="caution">
    <text evidence="2">The sequence shown here is derived from an EMBL/GenBank/DDBJ whole genome shotgun (WGS) entry which is preliminary data.</text>
</comment>
<protein>
    <submittedName>
        <fullName evidence="2">Uncharacterized protein</fullName>
    </submittedName>
</protein>
<proteinExistence type="predicted"/>
<keyword evidence="1" id="KW-0732">Signal</keyword>
<dbReference type="EMBL" id="JBHSJH010000002">
    <property type="protein sequence ID" value="MFC4892518.1"/>
    <property type="molecule type" value="Genomic_DNA"/>
</dbReference>
<sequence>MQKSIKLSFSILITLMLQSCLHSNAKTLKCADKNTNDEVNALFKDIQTTLESKYNQKVKISRKSYDYDSYFWGNCWATMCGYNIYGKYSLTAILSDHPESPMHITFNDNSCSIDVQGATKKEWHNDFISFLDNDAAEYMFCNNVALFFENRISEKDFSDIPKYITKATNYCDSINQSNFYKYDEKKYYFIKYVYKIISENNLEYIADNNLQISGASNDNTYGRNMYKYYSNTVKNSFQNQISKSNPKFNGKYIKVDFSTEYNFKDSNKFASIDGNNHYQIKNTVRIENKTPKEIGDLLNTVYKIVTYAKLNNIENIRIEIGSEFILDAANDSNPGDYVISINTKNLKTSSIKNIEDLYKYVTVRANIKKAEKQGKGSFVNYIYESKNIRDTRLLQLN</sequence>
<dbReference type="PROSITE" id="PS51257">
    <property type="entry name" value="PROKAR_LIPOPROTEIN"/>
    <property type="match status" value="1"/>
</dbReference>
<accession>A0ABV9TD14</accession>
<evidence type="ECO:0000313" key="2">
    <source>
        <dbReference type="EMBL" id="MFC4892518.1"/>
    </source>
</evidence>
<dbReference type="Proteomes" id="UP001595926">
    <property type="component" value="Unassembled WGS sequence"/>
</dbReference>
<name>A0ABV9TD14_9GAMM</name>
<feature type="chain" id="PRO_5046163727" evidence="1">
    <location>
        <begin position="26"/>
        <end position="397"/>
    </location>
</feature>
<organism evidence="2 3">
    <name type="scientific">Pseudofrancisella aestuarii</name>
    <dbReference type="NCBI Taxonomy" id="2670347"/>
    <lineage>
        <taxon>Bacteria</taxon>
        <taxon>Pseudomonadati</taxon>
        <taxon>Pseudomonadota</taxon>
        <taxon>Gammaproteobacteria</taxon>
        <taxon>Thiotrichales</taxon>
        <taxon>Francisellaceae</taxon>
        <taxon>Pseudofrancisella</taxon>
    </lineage>
</organism>
<reference evidence="3" key="1">
    <citation type="journal article" date="2019" name="Int. J. Syst. Evol. Microbiol.">
        <title>The Global Catalogue of Microorganisms (GCM) 10K type strain sequencing project: providing services to taxonomists for standard genome sequencing and annotation.</title>
        <authorList>
            <consortium name="The Broad Institute Genomics Platform"/>
            <consortium name="The Broad Institute Genome Sequencing Center for Infectious Disease"/>
            <person name="Wu L."/>
            <person name="Ma J."/>
        </authorList>
    </citation>
    <scope>NUCLEOTIDE SEQUENCE [LARGE SCALE GENOMIC DNA]</scope>
    <source>
        <strain evidence="3">CGMCC 1.13718</strain>
    </source>
</reference>
<dbReference type="RefSeq" id="WP_119329895.1">
    <property type="nucleotide sequence ID" value="NZ_JBHSJH010000002.1"/>
</dbReference>
<keyword evidence="3" id="KW-1185">Reference proteome</keyword>